<protein>
    <submittedName>
        <fullName evidence="1">Uncharacterized protein</fullName>
    </submittedName>
</protein>
<evidence type="ECO:0000313" key="2">
    <source>
        <dbReference type="Proteomes" id="UP000636709"/>
    </source>
</evidence>
<dbReference type="AlphaFoldDB" id="A0A835EZG0"/>
<organism evidence="1 2">
    <name type="scientific">Digitaria exilis</name>
    <dbReference type="NCBI Taxonomy" id="1010633"/>
    <lineage>
        <taxon>Eukaryota</taxon>
        <taxon>Viridiplantae</taxon>
        <taxon>Streptophyta</taxon>
        <taxon>Embryophyta</taxon>
        <taxon>Tracheophyta</taxon>
        <taxon>Spermatophyta</taxon>
        <taxon>Magnoliopsida</taxon>
        <taxon>Liliopsida</taxon>
        <taxon>Poales</taxon>
        <taxon>Poaceae</taxon>
        <taxon>PACMAD clade</taxon>
        <taxon>Panicoideae</taxon>
        <taxon>Panicodae</taxon>
        <taxon>Paniceae</taxon>
        <taxon>Anthephorinae</taxon>
        <taxon>Digitaria</taxon>
    </lineage>
</organism>
<evidence type="ECO:0000313" key="1">
    <source>
        <dbReference type="EMBL" id="KAF8723703.1"/>
    </source>
</evidence>
<gene>
    <name evidence="1" type="ORF">HU200_021666</name>
</gene>
<name>A0A835EZG0_9POAL</name>
<accession>A0A835EZG0</accession>
<sequence>MSFDVVGLARERGEVAGSPDDEPPLPFIAPPVCYRTCCNGRCDYCCLSPYTPTFCWPTAGQCSHKCHRPPAVVRRALTQVAAAKVNR</sequence>
<reference evidence="1" key="1">
    <citation type="submission" date="2020-07" db="EMBL/GenBank/DDBJ databases">
        <title>Genome sequence and genetic diversity analysis of an under-domesticated orphan crop, white fonio (Digitaria exilis).</title>
        <authorList>
            <person name="Bennetzen J.L."/>
            <person name="Chen S."/>
            <person name="Ma X."/>
            <person name="Wang X."/>
            <person name="Yssel A.E.J."/>
            <person name="Chaluvadi S.R."/>
            <person name="Johnson M."/>
            <person name="Gangashetty P."/>
            <person name="Hamidou F."/>
            <person name="Sanogo M.D."/>
            <person name="Zwaenepoel A."/>
            <person name="Wallace J."/>
            <person name="Van De Peer Y."/>
            <person name="Van Deynze A."/>
        </authorList>
    </citation>
    <scope>NUCLEOTIDE SEQUENCE</scope>
    <source>
        <tissue evidence="1">Leaves</tissue>
    </source>
</reference>
<dbReference type="EMBL" id="JACEFO010001666">
    <property type="protein sequence ID" value="KAF8723703.1"/>
    <property type="molecule type" value="Genomic_DNA"/>
</dbReference>
<comment type="caution">
    <text evidence="1">The sequence shown here is derived from an EMBL/GenBank/DDBJ whole genome shotgun (WGS) entry which is preliminary data.</text>
</comment>
<proteinExistence type="predicted"/>
<dbReference type="OrthoDB" id="676297at2759"/>
<dbReference type="Proteomes" id="UP000636709">
    <property type="component" value="Unassembled WGS sequence"/>
</dbReference>
<keyword evidence="2" id="KW-1185">Reference proteome</keyword>